<name>A0A5B8VSX5_9SPHI</name>
<dbReference type="OrthoDB" id="795031at2"/>
<dbReference type="AlphaFoldDB" id="A0A5B8VSX5"/>
<evidence type="ECO:0000313" key="2">
    <source>
        <dbReference type="EMBL" id="QEC74540.1"/>
    </source>
</evidence>
<keyword evidence="3" id="KW-1185">Reference proteome</keyword>
<dbReference type="RefSeq" id="WP_147051697.1">
    <property type="nucleotide sequence ID" value="NZ_CP042437.1"/>
</dbReference>
<dbReference type="KEGG" id="mgk:FSB76_00705"/>
<protein>
    <submittedName>
        <fullName evidence="2">Uncharacterized protein</fullName>
    </submittedName>
</protein>
<evidence type="ECO:0000256" key="1">
    <source>
        <dbReference type="SAM" id="Phobius"/>
    </source>
</evidence>
<reference evidence="2 3" key="1">
    <citation type="journal article" date="2013" name="J. Microbiol.">
        <title>Mucilaginibacter ginsenosidivorax sp. nov., with ginsenoside converting activity isolated from sediment.</title>
        <authorList>
            <person name="Kim J.K."/>
            <person name="Choi T.E."/>
            <person name="Liu Q.M."/>
            <person name="Park H.Y."/>
            <person name="Yi T.H."/>
            <person name="Yoon M.H."/>
            <person name="Kim S.C."/>
            <person name="Im W.T."/>
        </authorList>
    </citation>
    <scope>NUCLEOTIDE SEQUENCE [LARGE SCALE GENOMIC DNA]</scope>
    <source>
        <strain evidence="2 3">KHI28</strain>
    </source>
</reference>
<dbReference type="EMBL" id="CP042437">
    <property type="protein sequence ID" value="QEC74540.1"/>
    <property type="molecule type" value="Genomic_DNA"/>
</dbReference>
<feature type="transmembrane region" description="Helical" evidence="1">
    <location>
        <begin position="71"/>
        <end position="91"/>
    </location>
</feature>
<gene>
    <name evidence="2" type="ORF">FSB76_00705</name>
</gene>
<dbReference type="Proteomes" id="UP000321362">
    <property type="component" value="Chromosome"/>
</dbReference>
<keyword evidence="1" id="KW-0812">Transmembrane</keyword>
<proteinExistence type="predicted"/>
<keyword evidence="1" id="KW-0472">Membrane</keyword>
<evidence type="ECO:0000313" key="3">
    <source>
        <dbReference type="Proteomes" id="UP000321362"/>
    </source>
</evidence>
<sequence>MDKCKNCGAELENETGSAIKCAYCGSVFETATNEAPPAATPLNEDEESFQPVETSRVNQAVQQEKNVNSGAVIIICVLVLIGLIATIHNYAVQNNTNNTADSAAIDSAALVNKLKKDSAGAVSNEGKQGASAKFAPTELSPIVVDAATFRKLYRNARKKHDQFSGNTFIYDQSSPRYVNINGIFAYISKEDSSYTLRFTTQYTSKDWLFIKNMTFNAGGENFDYAPDFKRDSGDGAIWEWSDEEVPEPNLSMLVRIAISKKAKVRYDGDKYYDVVTVTRTQQAALKRQLQIYKGLLLGYDRPSKK</sequence>
<keyword evidence="1" id="KW-1133">Transmembrane helix</keyword>
<accession>A0A5B8VSX5</accession>
<organism evidence="2 3">
    <name type="scientific">Mucilaginibacter ginsenosidivorax</name>
    <dbReference type="NCBI Taxonomy" id="862126"/>
    <lineage>
        <taxon>Bacteria</taxon>
        <taxon>Pseudomonadati</taxon>
        <taxon>Bacteroidota</taxon>
        <taxon>Sphingobacteriia</taxon>
        <taxon>Sphingobacteriales</taxon>
        <taxon>Sphingobacteriaceae</taxon>
        <taxon>Mucilaginibacter</taxon>
    </lineage>
</organism>